<protein>
    <submittedName>
        <fullName evidence="2">Flavin reductase</fullName>
    </submittedName>
</protein>
<name>A0A100W075_9MYCO</name>
<dbReference type="Proteomes" id="UP000069620">
    <property type="component" value="Unassembled WGS sequence"/>
</dbReference>
<dbReference type="AlphaFoldDB" id="A0A100W075"/>
<sequence length="545" mass="59208">MAKHSTSDASVGYLSVEDLIARAGDDAEKIAPILRDTDSPSVEAYVASDIPYSSYVVTTSADLAEVDRWLKFPSEVAGKNALVDTTTIVTLASLLTAGDRLTPLTLWDLSRAVNALVCYDHLFHFANPDIDDADINGALGETVFCSIPLPDIGQEYDPRGVRGLFRTAWADTDTLMNRLSDNAGRATIEGRSLEEFAWQWSMFLGQKLSVEDVSNRRDPSDYEWSTAGPALLAQLWYQSGLTPRNLEDQVAYGEAVTSLDSADVTKSSRERLHGMITECNYRSYVNERLAQHLGLPYVANTARLPFRSMYYDLPLAVTNALPSVLAADKTYVQRAAHADLLRGDPLVLPVFLALALNNANTPADLWAAIAELRAKAARFRERRAELDRALDVGNEKELKNIRDALGTDAKTLTEALAEAGAAAGKAAVTSVGTHPKAHLSGQAAPWLVTALSAVIAGARKLIPKETAQRLIWSRCRPDLRFLSDITADSRGVIDSLPNVQRLWGLSGATADEFAKRIDGIRTAGSAKKPGKQKARAKKTASKKVS</sequence>
<accession>A0A100W075</accession>
<dbReference type="OrthoDB" id="9817794at2"/>
<evidence type="ECO:0000256" key="1">
    <source>
        <dbReference type="SAM" id="MobiDB-lite"/>
    </source>
</evidence>
<keyword evidence="3" id="KW-1185">Reference proteome</keyword>
<feature type="region of interest" description="Disordered" evidence="1">
    <location>
        <begin position="520"/>
        <end position="545"/>
    </location>
</feature>
<reference evidence="3" key="1">
    <citation type="journal article" date="2016" name="Genome Announc.">
        <title>Draft Genome Sequences of Five Rapidly Growing Mycobacterium Species, M. thermoresistibile, M. fortuitum subsp. acetamidolyticum, M. canariasense, M. brisbanense, and M. novocastrense.</title>
        <authorList>
            <person name="Katahira K."/>
            <person name="Ogura Y."/>
            <person name="Gotoh Y."/>
            <person name="Hayashi T."/>
        </authorList>
    </citation>
    <scope>NUCLEOTIDE SEQUENCE [LARGE SCALE GENOMIC DNA]</scope>
    <source>
        <strain evidence="3">JCM15654</strain>
    </source>
</reference>
<evidence type="ECO:0000313" key="3">
    <source>
        <dbReference type="Proteomes" id="UP000069620"/>
    </source>
</evidence>
<dbReference type="RefSeq" id="WP_062829661.1">
    <property type="nucleotide sequence ID" value="NZ_BCSX01000028.1"/>
</dbReference>
<dbReference type="EMBL" id="BCSX01000028">
    <property type="protein sequence ID" value="GAS89233.1"/>
    <property type="molecule type" value="Genomic_DNA"/>
</dbReference>
<proteinExistence type="predicted"/>
<reference evidence="3" key="2">
    <citation type="submission" date="2016-02" db="EMBL/GenBank/DDBJ databases">
        <title>Draft genome sequence of five rapidly growing Mycobacterium species.</title>
        <authorList>
            <person name="Katahira K."/>
            <person name="Gotou Y."/>
            <person name="Iida K."/>
            <person name="Ogura Y."/>
            <person name="Hayashi T."/>
        </authorList>
    </citation>
    <scope>NUCLEOTIDE SEQUENCE [LARGE SCALE GENOMIC DNA]</scope>
    <source>
        <strain evidence="3">JCM15654</strain>
    </source>
</reference>
<gene>
    <name evidence="2" type="ORF">RMCB_3329</name>
</gene>
<comment type="caution">
    <text evidence="2">The sequence shown here is derived from an EMBL/GenBank/DDBJ whole genome shotgun (WGS) entry which is preliminary data.</text>
</comment>
<evidence type="ECO:0000313" key="2">
    <source>
        <dbReference type="EMBL" id="GAS89233.1"/>
    </source>
</evidence>
<feature type="compositionally biased region" description="Basic residues" evidence="1">
    <location>
        <begin position="528"/>
        <end position="545"/>
    </location>
</feature>
<organism evidence="2 3">
    <name type="scientific">Mycolicibacterium brisbanense</name>
    <dbReference type="NCBI Taxonomy" id="146020"/>
    <lineage>
        <taxon>Bacteria</taxon>
        <taxon>Bacillati</taxon>
        <taxon>Actinomycetota</taxon>
        <taxon>Actinomycetes</taxon>
        <taxon>Mycobacteriales</taxon>
        <taxon>Mycobacteriaceae</taxon>
        <taxon>Mycolicibacterium</taxon>
    </lineage>
</organism>